<dbReference type="InterPro" id="IPR000601">
    <property type="entry name" value="PKD_dom"/>
</dbReference>
<organism evidence="2 3">
    <name type="scientific">Candidatus Nealsonbacteria bacterium RIFCSPHIGHO2_01_FULL_43_31</name>
    <dbReference type="NCBI Taxonomy" id="1801665"/>
    <lineage>
        <taxon>Bacteria</taxon>
        <taxon>Candidatus Nealsoniibacteriota</taxon>
    </lineage>
</organism>
<feature type="domain" description="PKD" evidence="1">
    <location>
        <begin position="1"/>
        <end position="70"/>
    </location>
</feature>
<evidence type="ECO:0000313" key="2">
    <source>
        <dbReference type="EMBL" id="OGZ20429.1"/>
    </source>
</evidence>
<dbReference type="PROSITE" id="PS50093">
    <property type="entry name" value="PKD"/>
    <property type="match status" value="1"/>
</dbReference>
<gene>
    <name evidence="2" type="ORF">A2654_00045</name>
</gene>
<dbReference type="EMBL" id="MHMA01000013">
    <property type="protein sequence ID" value="OGZ20429.1"/>
    <property type="molecule type" value="Genomic_DNA"/>
</dbReference>
<name>A0A1G2E416_9BACT</name>
<accession>A0A1G2E416</accession>
<dbReference type="InterPro" id="IPR035986">
    <property type="entry name" value="PKD_dom_sf"/>
</dbReference>
<dbReference type="InterPro" id="IPR036415">
    <property type="entry name" value="Lamin_tail_dom_sf"/>
</dbReference>
<dbReference type="SUPFAM" id="SSF49299">
    <property type="entry name" value="PKD domain"/>
    <property type="match status" value="1"/>
</dbReference>
<proteinExistence type="predicted"/>
<dbReference type="CDD" id="cd00146">
    <property type="entry name" value="PKD"/>
    <property type="match status" value="1"/>
</dbReference>
<dbReference type="Gene3D" id="2.60.40.10">
    <property type="entry name" value="Immunoglobulins"/>
    <property type="match status" value="1"/>
</dbReference>
<evidence type="ECO:0000259" key="1">
    <source>
        <dbReference type="PROSITE" id="PS50093"/>
    </source>
</evidence>
<dbReference type="InterPro" id="IPR022409">
    <property type="entry name" value="PKD/Chitinase_dom"/>
</dbReference>
<protein>
    <recommendedName>
        <fullName evidence="1">PKD domain-containing protein</fullName>
    </recommendedName>
</protein>
<comment type="caution">
    <text evidence="2">The sequence shown here is derived from an EMBL/GenBank/DDBJ whole genome shotgun (WGS) entry which is preliminary data.</text>
</comment>
<reference evidence="2 3" key="1">
    <citation type="journal article" date="2016" name="Nat. Commun.">
        <title>Thousands of microbial genomes shed light on interconnected biogeochemical processes in an aquifer system.</title>
        <authorList>
            <person name="Anantharaman K."/>
            <person name="Brown C.T."/>
            <person name="Hug L.A."/>
            <person name="Sharon I."/>
            <person name="Castelle C.J."/>
            <person name="Probst A.J."/>
            <person name="Thomas B.C."/>
            <person name="Singh A."/>
            <person name="Wilkins M.J."/>
            <person name="Karaoz U."/>
            <person name="Brodie E.L."/>
            <person name="Williams K.H."/>
            <person name="Hubbard S.S."/>
            <person name="Banfield J.F."/>
        </authorList>
    </citation>
    <scope>NUCLEOTIDE SEQUENCE [LARGE SCALE GENOMIC DNA]</scope>
</reference>
<dbReference type="Pfam" id="PF18911">
    <property type="entry name" value="PKD_4"/>
    <property type="match status" value="1"/>
</dbReference>
<evidence type="ECO:0000313" key="3">
    <source>
        <dbReference type="Proteomes" id="UP000178721"/>
    </source>
</evidence>
<sequence length="246" mass="26864">MSTVGTPIEFNANTNASYTKNIDFKWSFGDGATGTGQILNHTYTYPGEYVVVLNASGPDGQAVSRTNVRIVPPELSISFASPERIEITNNSKSETNLFGRAIVSGPQIFVFPKDTIIKPGQRISFDGHITGLTPFGPTSVSLIVVGTEIKPQEVLAKIEEQRLEQITRMQSQLLVLQKQLADISNQQNGADATTVTVASPVTEKLVEPKDNKPQTASVIDAVVSETSFNTKGSWLQTLKRFFFRTQ</sequence>
<dbReference type="AlphaFoldDB" id="A0A1G2E416"/>
<dbReference type="SUPFAM" id="SSF74853">
    <property type="entry name" value="Lamin A/C globular tail domain"/>
    <property type="match status" value="1"/>
</dbReference>
<dbReference type="InterPro" id="IPR013783">
    <property type="entry name" value="Ig-like_fold"/>
</dbReference>
<dbReference type="SMART" id="SM00089">
    <property type="entry name" value="PKD"/>
    <property type="match status" value="1"/>
</dbReference>
<dbReference type="Proteomes" id="UP000178721">
    <property type="component" value="Unassembled WGS sequence"/>
</dbReference>